<dbReference type="GO" id="GO:0004519">
    <property type="term" value="F:endonuclease activity"/>
    <property type="evidence" value="ECO:0007669"/>
    <property type="project" value="UniProtKB-KW"/>
</dbReference>
<dbReference type="InterPro" id="IPR050535">
    <property type="entry name" value="DNA_Repair-Maintenance_Comp"/>
</dbReference>
<feature type="domain" description="Calcineurin-like phosphoesterase" evidence="8">
    <location>
        <begin position="1"/>
        <end position="218"/>
    </location>
</feature>
<comment type="caution">
    <text evidence="10">The sequence shown here is derived from an EMBL/GenBank/DDBJ whole genome shotgun (WGS) entry which is preliminary data.</text>
</comment>
<keyword evidence="4 7" id="KW-0540">Nuclease</keyword>
<evidence type="ECO:0000256" key="7">
    <source>
        <dbReference type="RuleBase" id="RU363069"/>
    </source>
</evidence>
<sequence length="386" mass="42504">MKFIHIADLHLGKSMFDYPLLQDQKAVLEQVIGYAAQYEVDAVVAAGDLYDKPVPPAEAVTVLDGFMTRLSEMGIPLLMVSGNHDSPERLDFGSALLSGRGVYLAGAFNGLPRKVTLGRPGDEADFYLLPFVRPGNVRACYPEEEIRSYDDAVRLVMRQLELSKDRPSVLVAHQFVTAGGSAPDAGGSELLSIGGTDNVDVSNFLPFQYVALGHIHRPQRLTRDSVRYAGSLMKYSFSESRDQKSAVLVTLRGMEEPDIALLPLQSPHDLREVRGPLEKLLSPEVAAAGNPEDYLHVTLTDSEPVADPMQRLRQVYPNVMRLDFAALAPESEEGELSAEEAALRSPEELFNSFYEQMQGVKLSPEEAMLVRLTMDEIWGEPEGGQV</sequence>
<dbReference type="PANTHER" id="PTHR30337">
    <property type="entry name" value="COMPONENT OF ATP-DEPENDENT DSDNA EXONUCLEASE"/>
    <property type="match status" value="1"/>
</dbReference>
<dbReference type="InterPro" id="IPR029052">
    <property type="entry name" value="Metallo-depent_PP-like"/>
</dbReference>
<evidence type="ECO:0000313" key="10">
    <source>
        <dbReference type="EMBL" id="HIR61303.1"/>
    </source>
</evidence>
<dbReference type="EMBL" id="DVHA01000222">
    <property type="protein sequence ID" value="HIR61303.1"/>
    <property type="molecule type" value="Genomic_DNA"/>
</dbReference>
<reference evidence="10" key="1">
    <citation type="submission" date="2020-10" db="EMBL/GenBank/DDBJ databases">
        <authorList>
            <person name="Gilroy R."/>
        </authorList>
    </citation>
    <scope>NUCLEOTIDE SEQUENCE</scope>
    <source>
        <strain evidence="10">CHK189-12415</strain>
    </source>
</reference>
<comment type="subunit">
    <text evidence="2 7">Heterodimer of SbcC and SbcD.</text>
</comment>
<dbReference type="InterPro" id="IPR026843">
    <property type="entry name" value="SbcD_C"/>
</dbReference>
<evidence type="ECO:0000256" key="1">
    <source>
        <dbReference type="ARBA" id="ARBA00010555"/>
    </source>
</evidence>
<keyword evidence="7" id="KW-0233">DNA recombination</keyword>
<keyword evidence="7" id="KW-0235">DNA replication</keyword>
<evidence type="ECO:0000256" key="5">
    <source>
        <dbReference type="ARBA" id="ARBA00022801"/>
    </source>
</evidence>
<dbReference type="InterPro" id="IPR041796">
    <property type="entry name" value="Mre11_N"/>
</dbReference>
<dbReference type="Pfam" id="PF00149">
    <property type="entry name" value="Metallophos"/>
    <property type="match status" value="1"/>
</dbReference>
<dbReference type="Pfam" id="PF12320">
    <property type="entry name" value="SbcD_C"/>
    <property type="match status" value="1"/>
</dbReference>
<proteinExistence type="inferred from homology"/>
<evidence type="ECO:0000313" key="11">
    <source>
        <dbReference type="Proteomes" id="UP000824241"/>
    </source>
</evidence>
<evidence type="ECO:0000256" key="4">
    <source>
        <dbReference type="ARBA" id="ARBA00022722"/>
    </source>
</evidence>
<organism evidence="10 11">
    <name type="scientific">Candidatus Faecivivens stercoravium</name>
    <dbReference type="NCBI Taxonomy" id="2840803"/>
    <lineage>
        <taxon>Bacteria</taxon>
        <taxon>Bacillati</taxon>
        <taxon>Bacillota</taxon>
        <taxon>Clostridia</taxon>
        <taxon>Eubacteriales</taxon>
        <taxon>Oscillospiraceae</taxon>
        <taxon>Oscillospiraceae incertae sedis</taxon>
        <taxon>Candidatus Faecivivens</taxon>
    </lineage>
</organism>
<name>A0A9D1DYH8_9FIRM</name>
<dbReference type="Proteomes" id="UP000824241">
    <property type="component" value="Unassembled WGS sequence"/>
</dbReference>
<dbReference type="GO" id="GO:0006260">
    <property type="term" value="P:DNA replication"/>
    <property type="evidence" value="ECO:0007669"/>
    <property type="project" value="UniProtKB-KW"/>
</dbReference>
<feature type="domain" description="Nuclease SbcCD subunit D C-terminal" evidence="9">
    <location>
        <begin position="267"/>
        <end position="357"/>
    </location>
</feature>
<keyword evidence="7" id="KW-0255">Endonuclease</keyword>
<evidence type="ECO:0000256" key="6">
    <source>
        <dbReference type="ARBA" id="ARBA00022839"/>
    </source>
</evidence>
<evidence type="ECO:0000259" key="8">
    <source>
        <dbReference type="Pfam" id="PF00149"/>
    </source>
</evidence>
<dbReference type="PANTHER" id="PTHR30337:SF0">
    <property type="entry name" value="NUCLEASE SBCCD SUBUNIT D"/>
    <property type="match status" value="1"/>
</dbReference>
<dbReference type="InterPro" id="IPR004593">
    <property type="entry name" value="SbcD"/>
</dbReference>
<evidence type="ECO:0000256" key="3">
    <source>
        <dbReference type="ARBA" id="ARBA00013365"/>
    </source>
</evidence>
<dbReference type="GO" id="GO:0008408">
    <property type="term" value="F:3'-5' exonuclease activity"/>
    <property type="evidence" value="ECO:0007669"/>
    <property type="project" value="InterPro"/>
</dbReference>
<dbReference type="CDD" id="cd00840">
    <property type="entry name" value="MPP_Mre11_N"/>
    <property type="match status" value="1"/>
</dbReference>
<accession>A0A9D1DYH8</accession>
<dbReference type="InterPro" id="IPR004843">
    <property type="entry name" value="Calcineurin-like_PHP"/>
</dbReference>
<protein>
    <recommendedName>
        <fullName evidence="3 7">Nuclease SbcCD subunit D</fullName>
    </recommendedName>
</protein>
<dbReference type="AlphaFoldDB" id="A0A9D1DYH8"/>
<dbReference type="NCBIfam" id="TIGR00619">
    <property type="entry name" value="sbcd"/>
    <property type="match status" value="1"/>
</dbReference>
<comment type="function">
    <text evidence="7">SbcCD cleaves DNA hairpin structures. These structures can inhibit DNA replication and are intermediates in certain DNA recombination reactions. The complex acts as a 3'-&gt;5' double strand exonuclease that can open hairpins. It also has a 5' single-strand endonuclease activity.</text>
</comment>
<dbReference type="Gene3D" id="3.60.21.10">
    <property type="match status" value="1"/>
</dbReference>
<dbReference type="GO" id="GO:0006310">
    <property type="term" value="P:DNA recombination"/>
    <property type="evidence" value="ECO:0007669"/>
    <property type="project" value="UniProtKB-KW"/>
</dbReference>
<reference evidence="10" key="2">
    <citation type="journal article" date="2021" name="PeerJ">
        <title>Extensive microbial diversity within the chicken gut microbiome revealed by metagenomics and culture.</title>
        <authorList>
            <person name="Gilroy R."/>
            <person name="Ravi A."/>
            <person name="Getino M."/>
            <person name="Pursley I."/>
            <person name="Horton D.L."/>
            <person name="Alikhan N.F."/>
            <person name="Baker D."/>
            <person name="Gharbi K."/>
            <person name="Hall N."/>
            <person name="Watson M."/>
            <person name="Adriaenssens E.M."/>
            <person name="Foster-Nyarko E."/>
            <person name="Jarju S."/>
            <person name="Secka A."/>
            <person name="Antonio M."/>
            <person name="Oren A."/>
            <person name="Chaudhuri R.R."/>
            <person name="La Ragione R."/>
            <person name="Hildebrand F."/>
            <person name="Pallen M.J."/>
        </authorList>
    </citation>
    <scope>NUCLEOTIDE SEQUENCE</scope>
    <source>
        <strain evidence="10">CHK189-12415</strain>
    </source>
</reference>
<keyword evidence="5 7" id="KW-0378">Hydrolase</keyword>
<dbReference type="SUPFAM" id="SSF56300">
    <property type="entry name" value="Metallo-dependent phosphatases"/>
    <property type="match status" value="1"/>
</dbReference>
<comment type="similarity">
    <text evidence="1 7">Belongs to the SbcD family.</text>
</comment>
<keyword evidence="6 7" id="KW-0269">Exonuclease</keyword>
<evidence type="ECO:0000256" key="2">
    <source>
        <dbReference type="ARBA" id="ARBA00011322"/>
    </source>
</evidence>
<evidence type="ECO:0000259" key="9">
    <source>
        <dbReference type="Pfam" id="PF12320"/>
    </source>
</evidence>
<gene>
    <name evidence="7" type="primary">sbcD</name>
    <name evidence="10" type="ORF">IAB37_07005</name>
</gene>